<dbReference type="EMBL" id="VSRR010038964">
    <property type="protein sequence ID" value="MPC74457.1"/>
    <property type="molecule type" value="Genomic_DNA"/>
</dbReference>
<proteinExistence type="predicted"/>
<sequence length="77" mass="8384">MYAPVSRWRDRSSERREDRLAIAGRGQQGRVAATGVAVTYLPSPPPLLSTIKTAITTITTITTNTTNSSNANSKRHD</sequence>
<organism evidence="1 2">
    <name type="scientific">Portunus trituberculatus</name>
    <name type="common">Swimming crab</name>
    <name type="synonym">Neptunus trituberculatus</name>
    <dbReference type="NCBI Taxonomy" id="210409"/>
    <lineage>
        <taxon>Eukaryota</taxon>
        <taxon>Metazoa</taxon>
        <taxon>Ecdysozoa</taxon>
        <taxon>Arthropoda</taxon>
        <taxon>Crustacea</taxon>
        <taxon>Multicrustacea</taxon>
        <taxon>Malacostraca</taxon>
        <taxon>Eumalacostraca</taxon>
        <taxon>Eucarida</taxon>
        <taxon>Decapoda</taxon>
        <taxon>Pleocyemata</taxon>
        <taxon>Brachyura</taxon>
        <taxon>Eubrachyura</taxon>
        <taxon>Portunoidea</taxon>
        <taxon>Portunidae</taxon>
        <taxon>Portuninae</taxon>
        <taxon>Portunus</taxon>
    </lineage>
</organism>
<accession>A0A5B7HYW4</accession>
<dbReference type="Proteomes" id="UP000324222">
    <property type="component" value="Unassembled WGS sequence"/>
</dbReference>
<comment type="caution">
    <text evidence="1">The sequence shown here is derived from an EMBL/GenBank/DDBJ whole genome shotgun (WGS) entry which is preliminary data.</text>
</comment>
<gene>
    <name evidence="1" type="ORF">E2C01_068816</name>
</gene>
<evidence type="ECO:0000313" key="1">
    <source>
        <dbReference type="EMBL" id="MPC74457.1"/>
    </source>
</evidence>
<dbReference type="AlphaFoldDB" id="A0A5B7HYW4"/>
<reference evidence="1 2" key="1">
    <citation type="submission" date="2019-05" db="EMBL/GenBank/DDBJ databases">
        <title>Another draft genome of Portunus trituberculatus and its Hox gene families provides insights of decapod evolution.</title>
        <authorList>
            <person name="Jeong J.-H."/>
            <person name="Song I."/>
            <person name="Kim S."/>
            <person name="Choi T."/>
            <person name="Kim D."/>
            <person name="Ryu S."/>
            <person name="Kim W."/>
        </authorList>
    </citation>
    <scope>NUCLEOTIDE SEQUENCE [LARGE SCALE GENOMIC DNA]</scope>
    <source>
        <tissue evidence="1">Muscle</tissue>
    </source>
</reference>
<keyword evidence="2" id="KW-1185">Reference proteome</keyword>
<protein>
    <submittedName>
        <fullName evidence="1">Uncharacterized protein</fullName>
    </submittedName>
</protein>
<evidence type="ECO:0000313" key="2">
    <source>
        <dbReference type="Proteomes" id="UP000324222"/>
    </source>
</evidence>
<name>A0A5B7HYW4_PORTR</name>